<dbReference type="EMBL" id="PPQW01000068">
    <property type="protein sequence ID" value="PNZ66326.1"/>
    <property type="molecule type" value="Genomic_DNA"/>
</dbReference>
<dbReference type="EMBL" id="JAUHQC010000010">
    <property type="protein sequence ID" value="MDN4533304.1"/>
    <property type="molecule type" value="Genomic_DNA"/>
</dbReference>
<protein>
    <submittedName>
        <fullName evidence="4">Uncharacterized protein</fullName>
    </submittedName>
</protein>
<evidence type="ECO:0000313" key="4">
    <source>
        <dbReference type="EMBL" id="PNZ66326.1"/>
    </source>
</evidence>
<evidence type="ECO:0000256" key="1">
    <source>
        <dbReference type="SAM" id="Phobius"/>
    </source>
</evidence>
<keyword evidence="1" id="KW-0812">Transmembrane</keyword>
<dbReference type="Proteomes" id="UP001171687">
    <property type="component" value="Unassembled WGS sequence"/>
</dbReference>
<reference evidence="2" key="2">
    <citation type="submission" date="2023-07" db="EMBL/GenBank/DDBJ databases">
        <title>Evaluation of the beneficial properties of pineapple isolates.</title>
        <authorList>
            <person name="Adefiranye O."/>
        </authorList>
    </citation>
    <scope>NUCLEOTIDE SEQUENCE</scope>
    <source>
        <strain evidence="2">PAPLE_T1</strain>
    </source>
</reference>
<evidence type="ECO:0000313" key="5">
    <source>
        <dbReference type="Proteomes" id="UP000242470"/>
    </source>
</evidence>
<feature type="transmembrane region" description="Helical" evidence="1">
    <location>
        <begin position="6"/>
        <end position="25"/>
    </location>
</feature>
<comment type="caution">
    <text evidence="4">The sequence shown here is derived from an EMBL/GenBank/DDBJ whole genome shotgun (WGS) entry which is preliminary data.</text>
</comment>
<proteinExistence type="predicted"/>
<evidence type="ECO:0000313" key="3">
    <source>
        <dbReference type="EMBL" id="MDN4533304.1"/>
    </source>
</evidence>
<organism evidence="4 5">
    <name type="scientific">Staphylococcus auricularis</name>
    <dbReference type="NCBI Taxonomy" id="29379"/>
    <lineage>
        <taxon>Bacteria</taxon>
        <taxon>Bacillati</taxon>
        <taxon>Bacillota</taxon>
        <taxon>Bacilli</taxon>
        <taxon>Bacillales</taxon>
        <taxon>Staphylococcaceae</taxon>
        <taxon>Staphylococcus</taxon>
    </lineage>
</organism>
<reference evidence="4 5" key="1">
    <citation type="submission" date="2017-08" db="EMBL/GenBank/DDBJ databases">
        <title>Draft genome sequences of 64 type strains of genus Staph aureus.</title>
        <authorList>
            <person name="Cole K."/>
            <person name="Golubchik T."/>
            <person name="Russell J."/>
            <person name="Foster D."/>
            <person name="Llewelyn M."/>
            <person name="Wilson D."/>
            <person name="Crook D."/>
            <person name="Paul J."/>
        </authorList>
    </citation>
    <scope>NUCLEOTIDE SEQUENCE [LARGE SCALE GENOMIC DNA]</scope>
    <source>
        <strain evidence="4 5">NCTC 12101</strain>
    </source>
</reference>
<dbReference type="GeneID" id="64981168"/>
<keyword evidence="1" id="KW-0472">Membrane</keyword>
<dbReference type="Proteomes" id="UP000242470">
    <property type="component" value="Unassembled WGS sequence"/>
</dbReference>
<keyword evidence="1" id="KW-1133">Transmembrane helix</keyword>
<gene>
    <name evidence="4" type="ORF">CD158_09030</name>
    <name evidence="2" type="ORF">QYH67_06365</name>
    <name evidence="3" type="ORF">QYH67_06955</name>
</gene>
<name>A0AAP8TSM6_9STAP</name>
<dbReference type="AlphaFoldDB" id="A0AAP8TSM6"/>
<accession>A0AAP8TSM6</accession>
<sequence>MKWLIWIINLLNYVILAVLIVINYDQLSYIGFYIIEYFWIACSLLMVISIIVYFVTKKEAFLVSTLLNLFNIVVIGTLLLVFLF</sequence>
<dbReference type="EMBL" id="JAUHQC010000009">
    <property type="protein sequence ID" value="MDN4533194.1"/>
    <property type="molecule type" value="Genomic_DNA"/>
</dbReference>
<feature type="transmembrane region" description="Helical" evidence="1">
    <location>
        <begin position="61"/>
        <end position="83"/>
    </location>
</feature>
<evidence type="ECO:0000313" key="2">
    <source>
        <dbReference type="EMBL" id="MDN4533194.1"/>
    </source>
</evidence>
<feature type="transmembrane region" description="Helical" evidence="1">
    <location>
        <begin position="37"/>
        <end position="55"/>
    </location>
</feature>
<dbReference type="RefSeq" id="WP_059107087.1">
    <property type="nucleotide sequence ID" value="NZ_AP024589.1"/>
</dbReference>